<dbReference type="InterPro" id="IPR027413">
    <property type="entry name" value="GROEL-like_equatorial_sf"/>
</dbReference>
<dbReference type="InterPro" id="IPR001844">
    <property type="entry name" value="Cpn60/GroEL"/>
</dbReference>
<dbReference type="PRINTS" id="PR00298">
    <property type="entry name" value="CHAPERONIN60"/>
</dbReference>
<feature type="binding site" evidence="5">
    <location>
        <position position="414"/>
    </location>
    <ligand>
        <name>ATP</name>
        <dbReference type="ChEBI" id="CHEBI:30616"/>
    </ligand>
</feature>
<protein>
    <recommendedName>
        <fullName evidence="5">Chaperonin GroEL, chloroplastic</fullName>
        <ecNumber evidence="5">5.6.1.7</ecNumber>
    </recommendedName>
    <alternativeName>
        <fullName evidence="5">60 kDa chaperonin</fullName>
    </alternativeName>
    <alternativeName>
        <fullName evidence="5">Chaperonin-60</fullName>
        <shortName evidence="5">Cpn60</shortName>
    </alternativeName>
</protein>
<dbReference type="GeneID" id="32891361"/>
<dbReference type="GO" id="GO:0051082">
    <property type="term" value="F:unfolded protein binding"/>
    <property type="evidence" value="ECO:0007669"/>
    <property type="project" value="UniProtKB-UniRule"/>
</dbReference>
<dbReference type="EC" id="5.6.1.7" evidence="5"/>
<dbReference type="Gene3D" id="3.50.7.10">
    <property type="entry name" value="GroEL"/>
    <property type="match status" value="1"/>
</dbReference>
<dbReference type="EMBL" id="KY709208">
    <property type="protein sequence ID" value="ARO90539.1"/>
    <property type="molecule type" value="Genomic_DNA"/>
</dbReference>
<feature type="binding site" evidence="5">
    <location>
        <begin position="29"/>
        <end position="32"/>
    </location>
    <ligand>
        <name>ATP</name>
        <dbReference type="ChEBI" id="CHEBI:30616"/>
    </ligand>
</feature>
<dbReference type="SUPFAM" id="SSF48592">
    <property type="entry name" value="GroEL equatorial domain-like"/>
    <property type="match status" value="1"/>
</dbReference>
<name>A0A1X9PTH4_9RHOD</name>
<dbReference type="HAMAP" id="MF_00600">
    <property type="entry name" value="CH60"/>
    <property type="match status" value="1"/>
</dbReference>
<accession>A0A1X9PTH4</accession>
<proteinExistence type="inferred from homology"/>
<dbReference type="GO" id="GO:0005524">
    <property type="term" value="F:ATP binding"/>
    <property type="evidence" value="ECO:0007669"/>
    <property type="project" value="UniProtKB-UniRule"/>
</dbReference>
<evidence type="ECO:0000256" key="7">
    <source>
        <dbReference type="RuleBase" id="RU003387"/>
    </source>
</evidence>
<comment type="caution">
    <text evidence="5">Lacks conserved residue(s) required for the propagation of feature annotation.</text>
</comment>
<evidence type="ECO:0000256" key="2">
    <source>
        <dbReference type="ARBA" id="ARBA00022741"/>
    </source>
</evidence>
<evidence type="ECO:0000256" key="8">
    <source>
        <dbReference type="SAM" id="Coils"/>
    </source>
</evidence>
<geneLocation type="chloroplast" evidence="9"/>
<reference evidence="9" key="1">
    <citation type="submission" date="2017-03" db="EMBL/GenBank/DDBJ databases">
        <title>The new red algal subphylum Proteorhodophytina comprises the largest and most divergent plastid genomes known.</title>
        <authorList>
            <person name="Munoz-Gomez S.A."/>
            <person name="Mejia-Franco F.G."/>
            <person name="Durnin K."/>
            <person name="Morgan C."/>
            <person name="Grisdale C.J."/>
            <person name="Archibald J.M."/>
            <person name="Slamovits C.H."/>
        </authorList>
    </citation>
    <scope>NUCLEOTIDE SEQUENCE</scope>
    <source>
        <strain evidence="9">UTEX LB2858</strain>
    </source>
</reference>
<dbReference type="Gene3D" id="3.30.260.10">
    <property type="entry name" value="TCP-1-like chaperonin intermediate domain"/>
    <property type="match status" value="1"/>
</dbReference>
<comment type="subunit">
    <text evidence="5 7">Forms a cylinder of 14 subunits composed of two heptameric rings stacked back-to-back. Interacts with the co-chaperonin GroES.</text>
</comment>
<dbReference type="GO" id="GO:0009507">
    <property type="term" value="C:chloroplast"/>
    <property type="evidence" value="ECO:0007669"/>
    <property type="project" value="UniProtKB-SubCell"/>
</dbReference>
<dbReference type="NCBIfam" id="NF009489">
    <property type="entry name" value="PRK12851.1"/>
    <property type="match status" value="1"/>
</dbReference>
<keyword evidence="7 9" id="KW-0150">Chloroplast</keyword>
<keyword evidence="2 5" id="KW-0547">Nucleotide-binding</keyword>
<dbReference type="GO" id="GO:0140662">
    <property type="term" value="F:ATP-dependent protein folding chaperone"/>
    <property type="evidence" value="ECO:0007669"/>
    <property type="project" value="InterPro"/>
</dbReference>
<keyword evidence="5" id="KW-0413">Isomerase</keyword>
<dbReference type="GO" id="GO:0016853">
    <property type="term" value="F:isomerase activity"/>
    <property type="evidence" value="ECO:0007669"/>
    <property type="project" value="UniProtKB-KW"/>
</dbReference>
<keyword evidence="8" id="KW-0175">Coiled coil</keyword>
<dbReference type="NCBIfam" id="NF009488">
    <property type="entry name" value="PRK12850.1"/>
    <property type="match status" value="1"/>
</dbReference>
<dbReference type="PANTHER" id="PTHR45633">
    <property type="entry name" value="60 KDA HEAT SHOCK PROTEIN, MITOCHONDRIAL"/>
    <property type="match status" value="1"/>
</dbReference>
<dbReference type="SUPFAM" id="SSF54849">
    <property type="entry name" value="GroEL-intermediate domain like"/>
    <property type="match status" value="1"/>
</dbReference>
<comment type="function">
    <text evidence="5 7">Together with its co-chaperonin GroES, plays an essential role in assisting protein folding. The GroEL-GroES system forms a nano-cage that allows encapsulation of the non-native substrate proteins and provides a physical environment optimized to promote and accelerate protein folding.</text>
</comment>
<feature type="binding site" evidence="5">
    <location>
        <begin position="86"/>
        <end position="90"/>
    </location>
    <ligand>
        <name>ATP</name>
        <dbReference type="ChEBI" id="CHEBI:30616"/>
    </ligand>
</feature>
<dbReference type="AlphaFoldDB" id="A0A1X9PTH4"/>
<dbReference type="FunFam" id="3.50.7.10:FF:000001">
    <property type="entry name" value="60 kDa chaperonin"/>
    <property type="match status" value="1"/>
</dbReference>
<gene>
    <name evidence="5 9" type="primary">groEL</name>
    <name evidence="5" type="synonym">groL</name>
</gene>
<feature type="binding site" evidence="5">
    <location>
        <position position="496"/>
    </location>
    <ligand>
        <name>ATP</name>
        <dbReference type="ChEBI" id="CHEBI:30616"/>
    </ligand>
</feature>
<keyword evidence="3 5" id="KW-0067">ATP-binding</keyword>
<dbReference type="InterPro" id="IPR002423">
    <property type="entry name" value="Cpn60/GroEL/TCP-1"/>
</dbReference>
<dbReference type="PROSITE" id="PS00296">
    <property type="entry name" value="CHAPERONINS_CPN60"/>
    <property type="match status" value="1"/>
</dbReference>
<dbReference type="GO" id="GO:0042026">
    <property type="term" value="P:protein refolding"/>
    <property type="evidence" value="ECO:0007669"/>
    <property type="project" value="UniProtKB-UniRule"/>
</dbReference>
<evidence type="ECO:0000256" key="6">
    <source>
        <dbReference type="RuleBase" id="RU000418"/>
    </source>
</evidence>
<dbReference type="InterPro" id="IPR027409">
    <property type="entry name" value="GroEL-like_apical_dom_sf"/>
</dbReference>
<sequence>MDKQILYHDYAKNALKNGMQILVQAVSITLGPKGRNVVLSKKKGSPKIINDGVTIANEIELDNHIENTGALLIRQVASKTNDNAGDGTTTATVLAYAMIEEGMRNLTAGSNPVMIKKGMEKASAFVIDQICKISKSIDSMQRIEDIAAISAGNDKKIGKMIANAIEKVGREGIISLEQGKCTDIELEISEGMKIEKGFISPYFVTDKKTMEIIQENPFILLTEKNIDIPQQELVPILEKIKKTGRPLLIIAENIEKEALTTMIINKLRDNIDIVAIRVPNFGEQKKAILEDIGILTGGQVITNDLGLDFKKIELSMLGQAKKITIGKNSTVIISKENKKQVQNRCKQLRQQIEISDSNYIKENLAQRLSKLVGGIAIIKVGARTEVEMKEKKLRIEDSINATKAAIEEGIIPGGGTTFVHIYKELKFWAKEHLMNDELIGANIVANALLTPIKKIIENCGFDSSIVIDTIKTKNSNIGYDAYNNKIVNMYKEGIIDPAKVARCAMQNATSIATIVLTTECVIINKI</sequence>
<evidence type="ECO:0000256" key="4">
    <source>
        <dbReference type="ARBA" id="ARBA00023186"/>
    </source>
</evidence>
<evidence type="ECO:0000256" key="1">
    <source>
        <dbReference type="ARBA" id="ARBA00006607"/>
    </source>
</evidence>
<comment type="subcellular location">
    <subcellularLocation>
        <location evidence="5 7">Plastid</location>
        <location evidence="5 7">Chloroplast</location>
    </subcellularLocation>
</comment>
<organism evidence="9">
    <name type="scientific">Boldia erythrosiphon</name>
    <dbReference type="NCBI Taxonomy" id="74908"/>
    <lineage>
        <taxon>Eukaryota</taxon>
        <taxon>Rhodophyta</taxon>
        <taxon>Compsopogonophyceae</taxon>
        <taxon>Compsopogonales</taxon>
        <taxon>Boldiaceae</taxon>
        <taxon>Boldia</taxon>
    </lineage>
</organism>
<dbReference type="InterPro" id="IPR018370">
    <property type="entry name" value="Chaperonin_Cpn60_CS"/>
</dbReference>
<evidence type="ECO:0000256" key="5">
    <source>
        <dbReference type="HAMAP-Rule" id="MF_00600"/>
    </source>
</evidence>
<feature type="coiled-coil region" evidence="8">
    <location>
        <begin position="331"/>
        <end position="358"/>
    </location>
</feature>
<comment type="similarity">
    <text evidence="1 5 6">Belongs to the chaperonin (HSP60) family.</text>
</comment>
<dbReference type="NCBIfam" id="NF000592">
    <property type="entry name" value="PRK00013.1"/>
    <property type="match status" value="1"/>
</dbReference>
<keyword evidence="4 5" id="KW-0143">Chaperone</keyword>
<dbReference type="InterPro" id="IPR027410">
    <property type="entry name" value="TCP-1-like_intermed_sf"/>
</dbReference>
<dbReference type="NCBIfam" id="NF009487">
    <property type="entry name" value="PRK12849.1"/>
    <property type="match status" value="1"/>
</dbReference>
<dbReference type="CDD" id="cd03344">
    <property type="entry name" value="GroEL"/>
    <property type="match status" value="1"/>
</dbReference>
<dbReference type="Pfam" id="PF00118">
    <property type="entry name" value="Cpn60_TCP1"/>
    <property type="match status" value="1"/>
</dbReference>
<evidence type="ECO:0000313" key="9">
    <source>
        <dbReference type="EMBL" id="ARO90539.1"/>
    </source>
</evidence>
<dbReference type="Gene3D" id="1.10.560.10">
    <property type="entry name" value="GroEL-like equatorial domain"/>
    <property type="match status" value="1"/>
</dbReference>
<keyword evidence="9" id="KW-0934">Plastid</keyword>
<dbReference type="NCBIfam" id="TIGR02348">
    <property type="entry name" value="GroEL"/>
    <property type="match status" value="1"/>
</dbReference>
<evidence type="ECO:0000256" key="3">
    <source>
        <dbReference type="ARBA" id="ARBA00022840"/>
    </source>
</evidence>
<dbReference type="RefSeq" id="YP_009369851.1">
    <property type="nucleotide sequence ID" value="NC_034776.1"/>
</dbReference>
<dbReference type="SUPFAM" id="SSF52029">
    <property type="entry name" value="GroEL apical domain-like"/>
    <property type="match status" value="1"/>
</dbReference>